<dbReference type="EMBL" id="BMAV01018132">
    <property type="protein sequence ID" value="GFY70250.1"/>
    <property type="molecule type" value="Genomic_DNA"/>
</dbReference>
<comment type="caution">
    <text evidence="1">The sequence shown here is derived from an EMBL/GenBank/DDBJ whole genome shotgun (WGS) entry which is preliminary data.</text>
</comment>
<organism evidence="1 2">
    <name type="scientific">Trichonephila inaurata madagascariensis</name>
    <dbReference type="NCBI Taxonomy" id="2747483"/>
    <lineage>
        <taxon>Eukaryota</taxon>
        <taxon>Metazoa</taxon>
        <taxon>Ecdysozoa</taxon>
        <taxon>Arthropoda</taxon>
        <taxon>Chelicerata</taxon>
        <taxon>Arachnida</taxon>
        <taxon>Araneae</taxon>
        <taxon>Araneomorphae</taxon>
        <taxon>Entelegynae</taxon>
        <taxon>Araneoidea</taxon>
        <taxon>Nephilidae</taxon>
        <taxon>Trichonephila</taxon>
        <taxon>Trichonephila inaurata</taxon>
    </lineage>
</organism>
<dbReference type="OrthoDB" id="10653481at2759"/>
<keyword evidence="2" id="KW-1185">Reference proteome</keyword>
<reference evidence="1" key="1">
    <citation type="submission" date="2020-08" db="EMBL/GenBank/DDBJ databases">
        <title>Multicomponent nature underlies the extraordinary mechanical properties of spider dragline silk.</title>
        <authorList>
            <person name="Kono N."/>
            <person name="Nakamura H."/>
            <person name="Mori M."/>
            <person name="Yoshida Y."/>
            <person name="Ohtoshi R."/>
            <person name="Malay A.D."/>
            <person name="Moran D.A.P."/>
            <person name="Tomita M."/>
            <person name="Numata K."/>
            <person name="Arakawa K."/>
        </authorList>
    </citation>
    <scope>NUCLEOTIDE SEQUENCE</scope>
</reference>
<gene>
    <name evidence="1" type="ORF">TNIN_276421</name>
</gene>
<accession>A0A8X7CLN4</accession>
<evidence type="ECO:0000313" key="1">
    <source>
        <dbReference type="EMBL" id="GFY70250.1"/>
    </source>
</evidence>
<name>A0A8X7CLN4_9ARAC</name>
<dbReference type="Proteomes" id="UP000886998">
    <property type="component" value="Unassembled WGS sequence"/>
</dbReference>
<evidence type="ECO:0000313" key="2">
    <source>
        <dbReference type="Proteomes" id="UP000886998"/>
    </source>
</evidence>
<protein>
    <submittedName>
        <fullName evidence="1">Uncharacterized protein</fullName>
    </submittedName>
</protein>
<dbReference type="AlphaFoldDB" id="A0A8X7CLN4"/>
<proteinExistence type="predicted"/>
<sequence>MLKNICTETYSHPSQTDNLASSTNEVSSIKQEAESSNYINADDGVPNISLQNSKSKTEYNLVGNGNLNKISSDSFKSFCNRSLPKSGKIPLFPDNCKFCNHPLSLEFSDLSLHEGKIIFPSDIFSFSLPCKICKEKHALDKNQLQQCKKECDKRLFPLKFTE</sequence>